<evidence type="ECO:0000313" key="2">
    <source>
        <dbReference type="Proteomes" id="UP001108029"/>
    </source>
</evidence>
<keyword evidence="2" id="KW-1185">Reference proteome</keyword>
<sequence>MASGAACLQGFRTAGTKVDGRSTIYCTAWKDVATAIKQYKYRLSSAAQEARGPVVREPGLGRGAFRYENVKEAAPFSDDLRLLVRDSNLECEVQVQSLKPLTAQQVTAAWPAMTKTVRALLPELRS</sequence>
<accession>A0A9Q3Z9M5</accession>
<organism evidence="1 2">
    <name type="scientific">Streptomyces guryensis</name>
    <dbReference type="NCBI Taxonomy" id="2886947"/>
    <lineage>
        <taxon>Bacteria</taxon>
        <taxon>Bacillati</taxon>
        <taxon>Actinomycetota</taxon>
        <taxon>Actinomycetes</taxon>
        <taxon>Kitasatosporales</taxon>
        <taxon>Streptomycetaceae</taxon>
        <taxon>Streptomyces</taxon>
    </lineage>
</organism>
<reference evidence="1" key="1">
    <citation type="submission" date="2021-12" db="EMBL/GenBank/DDBJ databases">
        <authorList>
            <person name="Lee J.-H."/>
            <person name="Kim S.-B."/>
        </authorList>
    </citation>
    <scope>NUCLEOTIDE SEQUENCE</scope>
    <source>
        <strain evidence="1">NR30</strain>
    </source>
</reference>
<dbReference type="RefSeq" id="WP_232654868.1">
    <property type="nucleotide sequence ID" value="NZ_JAJSBI010000033.1"/>
</dbReference>
<gene>
    <name evidence="1" type="ORF">LJ657_41470</name>
</gene>
<dbReference type="EMBL" id="JAJSBI010000033">
    <property type="protein sequence ID" value="MCD9879928.1"/>
    <property type="molecule type" value="Genomic_DNA"/>
</dbReference>
<evidence type="ECO:0000313" key="1">
    <source>
        <dbReference type="EMBL" id="MCD9879928.1"/>
    </source>
</evidence>
<dbReference type="AlphaFoldDB" id="A0A9Q3Z9M5"/>
<proteinExistence type="predicted"/>
<dbReference type="Proteomes" id="UP001108029">
    <property type="component" value="Unassembled WGS sequence"/>
</dbReference>
<protein>
    <submittedName>
        <fullName evidence="1">Uncharacterized protein</fullName>
    </submittedName>
</protein>
<comment type="caution">
    <text evidence="1">The sequence shown here is derived from an EMBL/GenBank/DDBJ whole genome shotgun (WGS) entry which is preliminary data.</text>
</comment>
<name>A0A9Q3Z9M5_9ACTN</name>